<dbReference type="EMBL" id="CAUYUJ010010113">
    <property type="protein sequence ID" value="CAK0828599.1"/>
    <property type="molecule type" value="Genomic_DNA"/>
</dbReference>
<reference evidence="2" key="1">
    <citation type="submission" date="2023-10" db="EMBL/GenBank/DDBJ databases">
        <authorList>
            <person name="Chen Y."/>
            <person name="Shah S."/>
            <person name="Dougan E. K."/>
            <person name="Thang M."/>
            <person name="Chan C."/>
        </authorList>
    </citation>
    <scope>NUCLEOTIDE SEQUENCE [LARGE SCALE GENOMIC DNA]</scope>
</reference>
<gene>
    <name evidence="2" type="ORF">PCOR1329_LOCUS27783</name>
</gene>
<comment type="caution">
    <text evidence="2">The sequence shown here is derived from an EMBL/GenBank/DDBJ whole genome shotgun (WGS) entry which is preliminary data.</text>
</comment>
<proteinExistence type="predicted"/>
<feature type="compositionally biased region" description="Low complexity" evidence="1">
    <location>
        <begin position="88"/>
        <end position="100"/>
    </location>
</feature>
<feature type="region of interest" description="Disordered" evidence="1">
    <location>
        <begin position="46"/>
        <end position="107"/>
    </location>
</feature>
<name>A0ABN9S9M0_9DINO</name>
<sequence>MPVLQATRRSRHSHSRPLLLRPLPAHLANHGGAAFVDQQIGPCAADVGAEPRQGKALADSGPSHQGAASSSGEPLAAAAGARGGKGGAAAAPAQDPAQGSRPAQPRFCPYCGKPKQADFAFCPYCGQKVPERQGAGPGLLSF</sequence>
<feature type="compositionally biased region" description="Low complexity" evidence="1">
    <location>
        <begin position="66"/>
        <end position="80"/>
    </location>
</feature>
<dbReference type="Proteomes" id="UP001189429">
    <property type="component" value="Unassembled WGS sequence"/>
</dbReference>
<evidence type="ECO:0008006" key="4">
    <source>
        <dbReference type="Google" id="ProtNLM"/>
    </source>
</evidence>
<keyword evidence="3" id="KW-1185">Reference proteome</keyword>
<protein>
    <recommendedName>
        <fullName evidence="4">Zinc-ribbon domain-containing protein</fullName>
    </recommendedName>
</protein>
<evidence type="ECO:0000313" key="2">
    <source>
        <dbReference type="EMBL" id="CAK0828599.1"/>
    </source>
</evidence>
<organism evidence="2 3">
    <name type="scientific">Prorocentrum cordatum</name>
    <dbReference type="NCBI Taxonomy" id="2364126"/>
    <lineage>
        <taxon>Eukaryota</taxon>
        <taxon>Sar</taxon>
        <taxon>Alveolata</taxon>
        <taxon>Dinophyceae</taxon>
        <taxon>Prorocentrales</taxon>
        <taxon>Prorocentraceae</taxon>
        <taxon>Prorocentrum</taxon>
    </lineage>
</organism>
<evidence type="ECO:0000313" key="3">
    <source>
        <dbReference type="Proteomes" id="UP001189429"/>
    </source>
</evidence>
<accession>A0ABN9S9M0</accession>
<evidence type="ECO:0000256" key="1">
    <source>
        <dbReference type="SAM" id="MobiDB-lite"/>
    </source>
</evidence>